<dbReference type="InterPro" id="IPR001580">
    <property type="entry name" value="Calret/calnex"/>
</dbReference>
<feature type="region of interest" description="Disordered" evidence="15">
    <location>
        <begin position="204"/>
        <end position="273"/>
    </location>
</feature>
<comment type="similarity">
    <text evidence="2 11 14">Belongs to the calreticulin family.</text>
</comment>
<evidence type="ECO:0000256" key="8">
    <source>
        <dbReference type="ARBA" id="ARBA00022833"/>
    </source>
</evidence>
<evidence type="ECO:0000256" key="15">
    <source>
        <dbReference type="SAM" id="MobiDB-lite"/>
    </source>
</evidence>
<feature type="compositionally biased region" description="Acidic residues" evidence="15">
    <location>
        <begin position="378"/>
        <end position="390"/>
    </location>
</feature>
<dbReference type="InterPro" id="IPR018124">
    <property type="entry name" value="Calret/calnex_CS"/>
</dbReference>
<dbReference type="PIRSF" id="PIRSF002356">
    <property type="entry name" value="Calreticulin"/>
    <property type="match status" value="1"/>
</dbReference>
<keyword evidence="8" id="KW-0862">Zinc</keyword>
<dbReference type="InterPro" id="IPR009169">
    <property type="entry name" value="Calreticulin"/>
</dbReference>
<dbReference type="Gene3D" id="2.10.250.10">
    <property type="entry name" value="Calreticulin/calnexin, P domain"/>
    <property type="match status" value="1"/>
</dbReference>
<dbReference type="EMBL" id="LXWW01000053">
    <property type="protein sequence ID" value="OAO16957.1"/>
    <property type="molecule type" value="Genomic_DNA"/>
</dbReference>
<dbReference type="PRINTS" id="PR00626">
    <property type="entry name" value="CALRETICULIN"/>
</dbReference>
<keyword evidence="5" id="KW-0430">Lectin</keyword>
<evidence type="ECO:0000256" key="1">
    <source>
        <dbReference type="ARBA" id="ARBA00004319"/>
    </source>
</evidence>
<dbReference type="GO" id="GO:0005788">
    <property type="term" value="C:endoplasmic reticulum lumen"/>
    <property type="evidence" value="ECO:0007669"/>
    <property type="project" value="UniProtKB-SubCell"/>
</dbReference>
<feature type="compositionally biased region" description="Acidic residues" evidence="15">
    <location>
        <begin position="250"/>
        <end position="259"/>
    </location>
</feature>
<proteinExistence type="inferred from homology"/>
<dbReference type="Gene3D" id="2.60.120.200">
    <property type="match status" value="1"/>
</dbReference>
<evidence type="ECO:0000256" key="11">
    <source>
        <dbReference type="PIRNR" id="PIRNR002356"/>
    </source>
</evidence>
<dbReference type="GO" id="GO:0051082">
    <property type="term" value="F:unfolded protein binding"/>
    <property type="evidence" value="ECO:0007669"/>
    <property type="project" value="InterPro"/>
</dbReference>
<keyword evidence="10 11" id="KW-0143">Chaperone</keyword>
<evidence type="ECO:0000256" key="5">
    <source>
        <dbReference type="ARBA" id="ARBA00022734"/>
    </source>
</evidence>
<keyword evidence="18" id="KW-1185">Reference proteome</keyword>
<reference evidence="17 18" key="1">
    <citation type="submission" date="2016-05" db="EMBL/GenBank/DDBJ databases">
        <title>Nuclear genome of Blastocystis sp. subtype 1 NandII.</title>
        <authorList>
            <person name="Gentekaki E."/>
            <person name="Curtis B."/>
            <person name="Stairs C."/>
            <person name="Eme L."/>
            <person name="Herman E."/>
            <person name="Klimes V."/>
            <person name="Arias M.C."/>
            <person name="Elias M."/>
            <person name="Hilliou F."/>
            <person name="Klute M."/>
            <person name="Malik S.-B."/>
            <person name="Pightling A."/>
            <person name="Rachubinski R."/>
            <person name="Salas D."/>
            <person name="Schlacht A."/>
            <person name="Suga H."/>
            <person name="Archibald J."/>
            <person name="Ball S.G."/>
            <person name="Clark G."/>
            <person name="Dacks J."/>
            <person name="Van Der Giezen M."/>
            <person name="Tsaousis A."/>
            <person name="Roger A."/>
        </authorList>
    </citation>
    <scope>NUCLEOTIDE SEQUENCE [LARGE SCALE GENOMIC DNA]</scope>
    <source>
        <strain evidence="18">ATCC 50177 / NandII</strain>
    </source>
</reference>
<keyword evidence="9" id="KW-0106">Calcium</keyword>
<feature type="region of interest" description="Disordered" evidence="15">
    <location>
        <begin position="359"/>
        <end position="390"/>
    </location>
</feature>
<evidence type="ECO:0000256" key="16">
    <source>
        <dbReference type="SAM" id="SignalP"/>
    </source>
</evidence>
<dbReference type="FunFam" id="2.60.120.200:FF:000018">
    <property type="entry name" value="Calreticulin 1b"/>
    <property type="match status" value="1"/>
</dbReference>
<dbReference type="SUPFAM" id="SSF49899">
    <property type="entry name" value="Concanavalin A-like lectins/glucanases"/>
    <property type="match status" value="1"/>
</dbReference>
<dbReference type="Proteomes" id="UP000078348">
    <property type="component" value="Unassembled WGS sequence"/>
</dbReference>
<feature type="binding site" evidence="12">
    <location>
        <position position="107"/>
    </location>
    <ligand>
        <name>an alpha-D-glucoside</name>
        <dbReference type="ChEBI" id="CHEBI:22390"/>
    </ligand>
</feature>
<feature type="disulfide bond" evidence="13">
    <location>
        <begin position="103"/>
        <end position="135"/>
    </location>
</feature>
<dbReference type="GO" id="GO:0005789">
    <property type="term" value="C:endoplasmic reticulum membrane"/>
    <property type="evidence" value="ECO:0007669"/>
    <property type="project" value="TreeGrafter"/>
</dbReference>
<evidence type="ECO:0000256" key="13">
    <source>
        <dbReference type="PIRSR" id="PIRSR002356-3"/>
    </source>
</evidence>
<dbReference type="GO" id="GO:0036503">
    <property type="term" value="P:ERAD pathway"/>
    <property type="evidence" value="ECO:0007669"/>
    <property type="project" value="TreeGrafter"/>
</dbReference>
<evidence type="ECO:0000256" key="3">
    <source>
        <dbReference type="ARBA" id="ARBA00022723"/>
    </source>
</evidence>
<name>A0A196SL78_BLAHN</name>
<feature type="compositionally biased region" description="Basic and acidic residues" evidence="15">
    <location>
        <begin position="359"/>
        <end position="374"/>
    </location>
</feature>
<protein>
    <recommendedName>
        <fullName evidence="11">Calreticulin</fullName>
    </recommendedName>
</protein>
<dbReference type="FunFam" id="2.10.250.10:FF:000002">
    <property type="entry name" value="Calreticulin"/>
    <property type="match status" value="1"/>
</dbReference>
<evidence type="ECO:0000256" key="10">
    <source>
        <dbReference type="ARBA" id="ARBA00023186"/>
    </source>
</evidence>
<keyword evidence="6" id="KW-0677">Repeat</keyword>
<feature type="chain" id="PRO_5012768729" description="Calreticulin" evidence="16">
    <location>
        <begin position="16"/>
        <end position="390"/>
    </location>
</feature>
<keyword evidence="4 16" id="KW-0732">Signal</keyword>
<dbReference type="GO" id="GO:0006457">
    <property type="term" value="P:protein folding"/>
    <property type="evidence" value="ECO:0007669"/>
    <property type="project" value="InterPro"/>
</dbReference>
<keyword evidence="3" id="KW-0479">Metal-binding</keyword>
<keyword evidence="13" id="KW-1015">Disulfide bond</keyword>
<evidence type="ECO:0000313" key="18">
    <source>
        <dbReference type="Proteomes" id="UP000078348"/>
    </source>
</evidence>
<evidence type="ECO:0000256" key="14">
    <source>
        <dbReference type="RuleBase" id="RU362126"/>
    </source>
</evidence>
<dbReference type="GO" id="GO:0030246">
    <property type="term" value="F:carbohydrate binding"/>
    <property type="evidence" value="ECO:0007669"/>
    <property type="project" value="UniProtKB-KW"/>
</dbReference>
<evidence type="ECO:0000256" key="6">
    <source>
        <dbReference type="ARBA" id="ARBA00022737"/>
    </source>
</evidence>
<keyword evidence="7 11" id="KW-0256">Endoplasmic reticulum</keyword>
<feature type="binding site" evidence="12">
    <location>
        <position position="316"/>
    </location>
    <ligand>
        <name>an alpha-D-glucoside</name>
        <dbReference type="ChEBI" id="CHEBI:22390"/>
    </ligand>
</feature>
<dbReference type="SUPFAM" id="SSF63887">
    <property type="entry name" value="P-domain of calnexin/calreticulin"/>
    <property type="match status" value="1"/>
</dbReference>
<dbReference type="InterPro" id="IPR013320">
    <property type="entry name" value="ConA-like_dom_sf"/>
</dbReference>
<dbReference type="PANTHER" id="PTHR11073:SF2">
    <property type="entry name" value="CALRETICULIN"/>
    <property type="match status" value="1"/>
</dbReference>
<organism evidence="17 18">
    <name type="scientific">Blastocystis sp. subtype 1 (strain ATCC 50177 / NandII)</name>
    <dbReference type="NCBI Taxonomy" id="478820"/>
    <lineage>
        <taxon>Eukaryota</taxon>
        <taxon>Sar</taxon>
        <taxon>Stramenopiles</taxon>
        <taxon>Bigyra</taxon>
        <taxon>Opalozoa</taxon>
        <taxon>Opalinata</taxon>
        <taxon>Blastocystidae</taxon>
        <taxon>Blastocystis</taxon>
    </lineage>
</organism>
<evidence type="ECO:0000256" key="4">
    <source>
        <dbReference type="ARBA" id="ARBA00022729"/>
    </source>
</evidence>
<feature type="binding site" evidence="12">
    <location>
        <position position="133"/>
    </location>
    <ligand>
        <name>an alpha-D-glucoside</name>
        <dbReference type="ChEBI" id="CHEBI:22390"/>
    </ligand>
</feature>
<dbReference type="OrthoDB" id="1938156at2759"/>
<evidence type="ECO:0000256" key="7">
    <source>
        <dbReference type="ARBA" id="ARBA00022824"/>
    </source>
</evidence>
<comment type="subcellular location">
    <subcellularLocation>
        <location evidence="1 11">Endoplasmic reticulum lumen</location>
    </subcellularLocation>
</comment>
<dbReference type="PROSITE" id="PS00804">
    <property type="entry name" value="CALRETICULIN_2"/>
    <property type="match status" value="1"/>
</dbReference>
<gene>
    <name evidence="17" type="ORF">AV274_1311</name>
</gene>
<evidence type="ECO:0000313" key="17">
    <source>
        <dbReference type="EMBL" id="OAO16957.1"/>
    </source>
</evidence>
<feature type="compositionally biased region" description="Basic and acidic residues" evidence="15">
    <location>
        <begin position="206"/>
        <end position="215"/>
    </location>
</feature>
<dbReference type="AlphaFoldDB" id="A0A196SL78"/>
<sequence length="390" mass="44727">MKYFGLLAIVLSISAAEIFFQEKFDEGYEDRWVKPTGWKKPEEMGKWGWSAGKWYGDAEDKGIQTTQDAKFYGYSAKMNKVFNNEGKDLVLQFTTKYEQDIDCGGAYIKLLPSGTDQSKFGGDSEYAIMFGPDACGANKKTHIIFHYKGQNLESTEKFRGVFDNLSHMYTLIIHPDNTFEYRIDNIVETQGKLEDGWAFLAPKTINDPEDKKPADWVDEAQIPDPEDKKPEDWDDVPAEIPDPAASKPEDWDDEDDGEWEAPMIPNPEYKGEWTPKMIDNPAYKGEWTPRQIPNPDYVADDKLYNVCKDCEYVGFELWQVKSGSIFDDIIVTDSVEEAEAFAKETFLRKKDAEKKMYDEMKEAEKEKQEEELKAAGEAADEDYDDDEGEL</sequence>
<accession>A0A196SL78</accession>
<dbReference type="PANTHER" id="PTHR11073">
    <property type="entry name" value="CALRETICULIN AND CALNEXIN"/>
    <property type="match status" value="1"/>
</dbReference>
<dbReference type="InterPro" id="IPR009033">
    <property type="entry name" value="Calreticulin/calnexin_P_dom_sf"/>
</dbReference>
<evidence type="ECO:0000256" key="12">
    <source>
        <dbReference type="PIRSR" id="PIRSR002356-1"/>
    </source>
</evidence>
<dbReference type="PROSITE" id="PS00803">
    <property type="entry name" value="CALRETICULIN_1"/>
    <property type="match status" value="1"/>
</dbReference>
<dbReference type="GO" id="GO:0005509">
    <property type="term" value="F:calcium ion binding"/>
    <property type="evidence" value="ECO:0007669"/>
    <property type="project" value="InterPro"/>
</dbReference>
<evidence type="ECO:0000256" key="2">
    <source>
        <dbReference type="ARBA" id="ARBA00010983"/>
    </source>
</evidence>
<dbReference type="Pfam" id="PF00262">
    <property type="entry name" value="Calreticulin"/>
    <property type="match status" value="2"/>
</dbReference>
<feature type="binding site" evidence="12">
    <location>
        <position position="109"/>
    </location>
    <ligand>
        <name>an alpha-D-glucoside</name>
        <dbReference type="ChEBI" id="CHEBI:22390"/>
    </ligand>
</feature>
<feature type="signal peptide" evidence="16">
    <location>
        <begin position="1"/>
        <end position="15"/>
    </location>
</feature>
<dbReference type="STRING" id="478820.A0A196SL78"/>
<feature type="binding site" evidence="12">
    <location>
        <position position="126"/>
    </location>
    <ligand>
        <name>an alpha-D-glucoside</name>
        <dbReference type="ChEBI" id="CHEBI:22390"/>
    </ligand>
</feature>
<comment type="caution">
    <text evidence="17">The sequence shown here is derived from an EMBL/GenBank/DDBJ whole genome shotgun (WGS) entry which is preliminary data.</text>
</comment>
<evidence type="ECO:0000256" key="9">
    <source>
        <dbReference type="ARBA" id="ARBA00022837"/>
    </source>
</evidence>